<evidence type="ECO:0000256" key="4">
    <source>
        <dbReference type="ARBA" id="ARBA00022692"/>
    </source>
</evidence>
<evidence type="ECO:0000313" key="13">
    <source>
        <dbReference type="EMBL" id="EUJ33391.1"/>
    </source>
</evidence>
<evidence type="ECO:0000256" key="3">
    <source>
        <dbReference type="ARBA" id="ARBA00022475"/>
    </source>
</evidence>
<dbReference type="InterPro" id="IPR006153">
    <property type="entry name" value="Cation/H_exchanger_TM"/>
</dbReference>
<dbReference type="PANTHER" id="PTHR10110:SF86">
    <property type="entry name" value="SODIUM_HYDROGEN EXCHANGER 7"/>
    <property type="match status" value="1"/>
</dbReference>
<keyword evidence="7" id="KW-0406">Ion transport</keyword>
<feature type="transmembrane region" description="Helical" evidence="11">
    <location>
        <begin position="115"/>
        <end position="137"/>
    </location>
</feature>
<dbReference type="Gene3D" id="6.10.140.1330">
    <property type="match status" value="1"/>
</dbReference>
<evidence type="ECO:0000313" key="14">
    <source>
        <dbReference type="Proteomes" id="UP000019249"/>
    </source>
</evidence>
<evidence type="ECO:0000256" key="7">
    <source>
        <dbReference type="ARBA" id="ARBA00023065"/>
    </source>
</evidence>
<evidence type="ECO:0000259" key="12">
    <source>
        <dbReference type="Pfam" id="PF00999"/>
    </source>
</evidence>
<keyword evidence="2" id="KW-0813">Transport</keyword>
<feature type="transmembrane region" description="Helical" evidence="11">
    <location>
        <begin position="214"/>
        <end position="235"/>
    </location>
</feature>
<name>A0ABN0RHK4_9LIST</name>
<gene>
    <name evidence="13" type="ORF">MFLO_03635</name>
</gene>
<dbReference type="InterPro" id="IPR018422">
    <property type="entry name" value="Cation/H_exchanger_CPA1"/>
</dbReference>
<keyword evidence="4 11" id="KW-0812">Transmembrane</keyword>
<comment type="caution">
    <text evidence="13">The sequence shown here is derived from an EMBL/GenBank/DDBJ whole genome shotgun (WGS) entry which is preliminary data.</text>
</comment>
<evidence type="ECO:0000256" key="8">
    <source>
        <dbReference type="ARBA" id="ARBA00023136"/>
    </source>
</evidence>
<keyword evidence="14" id="KW-1185">Reference proteome</keyword>
<accession>A0ABN0RHK4</accession>
<evidence type="ECO:0000256" key="2">
    <source>
        <dbReference type="ARBA" id="ARBA00022448"/>
    </source>
</evidence>
<keyword evidence="9" id="KW-0739">Sodium transport</keyword>
<feature type="transmembrane region" description="Helical" evidence="11">
    <location>
        <begin position="387"/>
        <end position="407"/>
    </location>
</feature>
<evidence type="ECO:0000256" key="9">
    <source>
        <dbReference type="ARBA" id="ARBA00023201"/>
    </source>
</evidence>
<evidence type="ECO:0000256" key="11">
    <source>
        <dbReference type="SAM" id="Phobius"/>
    </source>
</evidence>
<feature type="transmembrane region" description="Helical" evidence="11">
    <location>
        <begin position="86"/>
        <end position="109"/>
    </location>
</feature>
<feature type="transmembrane region" description="Helical" evidence="11">
    <location>
        <begin position="278"/>
        <end position="299"/>
    </location>
</feature>
<comment type="subcellular location">
    <subcellularLocation>
        <location evidence="1">Cell membrane</location>
        <topology evidence="1">Multi-pass membrane protein</topology>
    </subcellularLocation>
</comment>
<protein>
    <submittedName>
        <fullName evidence="13">Na+/H+ antiporter</fullName>
    </submittedName>
</protein>
<organism evidence="13 14">
    <name type="scientific">Listeria floridensis FSL S10-1187</name>
    <dbReference type="NCBI Taxonomy" id="1265817"/>
    <lineage>
        <taxon>Bacteria</taxon>
        <taxon>Bacillati</taxon>
        <taxon>Bacillota</taxon>
        <taxon>Bacilli</taxon>
        <taxon>Bacillales</taxon>
        <taxon>Listeriaceae</taxon>
        <taxon>Listeria</taxon>
    </lineage>
</organism>
<keyword evidence="8 11" id="KW-0472">Membrane</keyword>
<evidence type="ECO:0000256" key="10">
    <source>
        <dbReference type="SAM" id="Coils"/>
    </source>
</evidence>
<dbReference type="Proteomes" id="UP000019249">
    <property type="component" value="Unassembled WGS sequence"/>
</dbReference>
<evidence type="ECO:0000256" key="1">
    <source>
        <dbReference type="ARBA" id="ARBA00004651"/>
    </source>
</evidence>
<keyword evidence="6" id="KW-0915">Sodium</keyword>
<feature type="transmembrane region" description="Helical" evidence="11">
    <location>
        <begin position="31"/>
        <end position="51"/>
    </location>
</feature>
<proteinExistence type="predicted"/>
<dbReference type="Pfam" id="PF00999">
    <property type="entry name" value="Na_H_Exchanger"/>
    <property type="match status" value="1"/>
</dbReference>
<feature type="transmembrane region" description="Helical" evidence="11">
    <location>
        <begin position="352"/>
        <end position="375"/>
    </location>
</feature>
<feature type="domain" description="Cation/H+ exchanger transmembrane" evidence="12">
    <location>
        <begin position="14"/>
        <end position="410"/>
    </location>
</feature>
<dbReference type="EMBL" id="AODF01000005">
    <property type="protein sequence ID" value="EUJ33391.1"/>
    <property type="molecule type" value="Genomic_DNA"/>
</dbReference>
<feature type="transmembrane region" description="Helical" evidence="11">
    <location>
        <begin position="158"/>
        <end position="177"/>
    </location>
</feature>
<feature type="transmembrane region" description="Helical" evidence="11">
    <location>
        <begin position="6"/>
        <end position="24"/>
    </location>
</feature>
<feature type="transmembrane region" description="Helical" evidence="11">
    <location>
        <begin position="57"/>
        <end position="74"/>
    </location>
</feature>
<evidence type="ECO:0000256" key="5">
    <source>
        <dbReference type="ARBA" id="ARBA00022989"/>
    </source>
</evidence>
<feature type="transmembrane region" description="Helical" evidence="11">
    <location>
        <begin position="311"/>
        <end position="331"/>
    </location>
</feature>
<reference evidence="13 14" key="1">
    <citation type="journal article" date="2014" name="Int. J. Syst. Evol. Microbiol.">
        <title>Listeria floridensis sp. nov., Listeria aquatica sp. nov., Listeria cornellensis sp. nov., Listeria riparia sp. nov. and Listeria grandensis sp. nov., from agricultural and natural environments.</title>
        <authorList>
            <person name="den Bakker H.C."/>
            <person name="Warchocki S."/>
            <person name="Wright E.M."/>
            <person name="Allred A.F."/>
            <person name="Ahlstrom C."/>
            <person name="Manuel C.S."/>
            <person name="Stasiewicz M.J."/>
            <person name="Burrell A."/>
            <person name="Roof S."/>
            <person name="Strawn L."/>
            <person name="Fortes E.D."/>
            <person name="Nightingale K.K."/>
            <person name="Kephart D."/>
            <person name="Wiedmann M."/>
        </authorList>
    </citation>
    <scope>NUCLEOTIDE SEQUENCE [LARGE SCALE GENOMIC DNA]</scope>
    <source>
        <strain evidence="13 14">FSL S10-1187</strain>
    </source>
</reference>
<keyword evidence="3" id="KW-1003">Cell membrane</keyword>
<evidence type="ECO:0000256" key="6">
    <source>
        <dbReference type="ARBA" id="ARBA00023053"/>
    </source>
</evidence>
<feature type="transmembrane region" description="Helical" evidence="11">
    <location>
        <begin position="183"/>
        <end position="202"/>
    </location>
</feature>
<feature type="coiled-coil region" evidence="10">
    <location>
        <begin position="410"/>
        <end position="446"/>
    </location>
</feature>
<keyword evidence="10" id="KW-0175">Coiled coil</keyword>
<dbReference type="RefSeq" id="WP_420912511.1">
    <property type="nucleotide sequence ID" value="NZ_AODF01000005.1"/>
</dbReference>
<sequence length="567" mass="63787">MEVFEFILIMLGAVFLSNVLSRFLPSISIPLIQIGLGVLIAVPFLGFQYEMEIDPELFMLLFIAPLLFSDGKNADKTSLWKWRKPIFILAIILVFCTVFLLGGVIHSLLPVVPHAAAFALAAALAPTDAVAVGSLADKIKIPHKALHILEGESLINDASGLVSFQFAVLALMTGTFSLTQASISFLLISLGGVLLGAILSLFKSFLMRWLRQLGIENIISFMLMDILTPFIIYLVAEKLGVNGILAVVSGGLVQSLGYQKMNPESAKLNTISKNTWSVIIFSLNGIVFVLLGTQLPHIATSIFENSGVSNFSLIGYVLLILVVLLGLRFLLLLLFRSFSQEKKSWRLRVKDAILYTLSGVRGTISLVSALSLPLVLGNGEKFAERDLLIAIAAGVILCTLVLSNFLLPLLAEKNQTNHDTNQEMEKAILRDVVKKLKKEMTQDNEKAMQILIHMYNRRIFELAQSSTASKDEKAIRLQVLDWQIEYTLSLYREEKISIQTFSQAIRRLNKHRYQLTHDKRRRNELARMMFIKWHTGRLSFKDRKEERTLLQRGSREYIYKKLKKTFR</sequence>
<feature type="transmembrane region" description="Helical" evidence="11">
    <location>
        <begin position="241"/>
        <end position="258"/>
    </location>
</feature>
<dbReference type="PANTHER" id="PTHR10110">
    <property type="entry name" value="SODIUM/HYDROGEN EXCHANGER"/>
    <property type="match status" value="1"/>
</dbReference>
<keyword evidence="5 11" id="KW-1133">Transmembrane helix</keyword>